<reference evidence="1 2" key="1">
    <citation type="journal article" date="2018" name="Front. Plant Sci.">
        <title>Red Clover (Trifolium pratense) and Zigzag Clover (T. medium) - A Picture of Genomic Similarities and Differences.</title>
        <authorList>
            <person name="Dluhosova J."/>
            <person name="Istvanek J."/>
            <person name="Nedelnik J."/>
            <person name="Repkova J."/>
        </authorList>
    </citation>
    <scope>NUCLEOTIDE SEQUENCE [LARGE SCALE GENOMIC DNA]</scope>
    <source>
        <strain evidence="2">cv. 10/8</strain>
        <tissue evidence="1">Leaf</tissue>
    </source>
</reference>
<dbReference type="EMBL" id="LXQA010087633">
    <property type="protein sequence ID" value="MCI13287.1"/>
    <property type="molecule type" value="Genomic_DNA"/>
</dbReference>
<sequence length="107" mass="12586">MELITVKGVRQHIMRIRDIAAQLKTLEIDMSESFLVDYILNTLPSPYEPFIIPYNTHKDRWPVNELLTMCVQEERLVMEMDKDVIMENIGKSMILKVYNQLKKTASK</sequence>
<dbReference type="Pfam" id="PF14223">
    <property type="entry name" value="Retrotran_gag_2"/>
    <property type="match status" value="1"/>
</dbReference>
<dbReference type="AlphaFoldDB" id="A0A392PNS1"/>
<protein>
    <submittedName>
        <fullName evidence="1">Uncharacterized protein</fullName>
    </submittedName>
</protein>
<name>A0A392PNS1_9FABA</name>
<dbReference type="Proteomes" id="UP000265520">
    <property type="component" value="Unassembled WGS sequence"/>
</dbReference>
<evidence type="ECO:0000313" key="1">
    <source>
        <dbReference type="EMBL" id="MCI13287.1"/>
    </source>
</evidence>
<evidence type="ECO:0000313" key="2">
    <source>
        <dbReference type="Proteomes" id="UP000265520"/>
    </source>
</evidence>
<proteinExistence type="predicted"/>
<accession>A0A392PNS1</accession>
<keyword evidence="2" id="KW-1185">Reference proteome</keyword>
<organism evidence="1 2">
    <name type="scientific">Trifolium medium</name>
    <dbReference type="NCBI Taxonomy" id="97028"/>
    <lineage>
        <taxon>Eukaryota</taxon>
        <taxon>Viridiplantae</taxon>
        <taxon>Streptophyta</taxon>
        <taxon>Embryophyta</taxon>
        <taxon>Tracheophyta</taxon>
        <taxon>Spermatophyta</taxon>
        <taxon>Magnoliopsida</taxon>
        <taxon>eudicotyledons</taxon>
        <taxon>Gunneridae</taxon>
        <taxon>Pentapetalae</taxon>
        <taxon>rosids</taxon>
        <taxon>fabids</taxon>
        <taxon>Fabales</taxon>
        <taxon>Fabaceae</taxon>
        <taxon>Papilionoideae</taxon>
        <taxon>50 kb inversion clade</taxon>
        <taxon>NPAAA clade</taxon>
        <taxon>Hologalegina</taxon>
        <taxon>IRL clade</taxon>
        <taxon>Trifolieae</taxon>
        <taxon>Trifolium</taxon>
    </lineage>
</organism>
<comment type="caution">
    <text evidence="1">The sequence shown here is derived from an EMBL/GenBank/DDBJ whole genome shotgun (WGS) entry which is preliminary data.</text>
</comment>